<dbReference type="EMBL" id="BMJJ01000016">
    <property type="protein sequence ID" value="GGD39714.1"/>
    <property type="molecule type" value="Genomic_DNA"/>
</dbReference>
<dbReference type="GO" id="GO:0006637">
    <property type="term" value="P:acyl-CoA metabolic process"/>
    <property type="evidence" value="ECO:0007669"/>
    <property type="project" value="TreeGrafter"/>
</dbReference>
<name>A0A917DID0_9HYPH</name>
<dbReference type="InterPro" id="IPR033120">
    <property type="entry name" value="HOTDOG_ACOT"/>
</dbReference>
<keyword evidence="6" id="KW-1185">Reference proteome</keyword>
<keyword evidence="2 3" id="KW-0378">Hydrolase</keyword>
<dbReference type="PANTHER" id="PTHR11049:SF5">
    <property type="entry name" value="ACYL-COA THIOESTER HYDROLASE YCIA"/>
    <property type="match status" value="1"/>
</dbReference>
<proteinExistence type="inferred from homology"/>
<accession>A0A917DID0</accession>
<organism evidence="5 6">
    <name type="scientific">Aureimonas glaciei</name>
    <dbReference type="NCBI Taxonomy" id="1776957"/>
    <lineage>
        <taxon>Bacteria</taxon>
        <taxon>Pseudomonadati</taxon>
        <taxon>Pseudomonadota</taxon>
        <taxon>Alphaproteobacteria</taxon>
        <taxon>Hyphomicrobiales</taxon>
        <taxon>Aurantimonadaceae</taxon>
        <taxon>Aureimonas</taxon>
    </lineage>
</organism>
<comment type="caution">
    <text evidence="5">The sequence shown here is derived from an EMBL/GenBank/DDBJ whole genome shotgun (WGS) entry which is preliminary data.</text>
</comment>
<evidence type="ECO:0000259" key="4">
    <source>
        <dbReference type="PROSITE" id="PS51770"/>
    </source>
</evidence>
<dbReference type="Proteomes" id="UP000613160">
    <property type="component" value="Unassembled WGS sequence"/>
</dbReference>
<protein>
    <submittedName>
        <fullName evidence="5">Acyl-CoA thioesterase</fullName>
    </submittedName>
</protein>
<dbReference type="RefSeq" id="WP_188854984.1">
    <property type="nucleotide sequence ID" value="NZ_BMJJ01000016.1"/>
</dbReference>
<gene>
    <name evidence="5" type="ORF">GCM10011335_47980</name>
</gene>
<dbReference type="PROSITE" id="PS51770">
    <property type="entry name" value="HOTDOG_ACOT"/>
    <property type="match status" value="1"/>
</dbReference>
<comment type="similarity">
    <text evidence="1">Belongs to the acyl coenzyme A hydrolase family.</text>
</comment>
<dbReference type="InterPro" id="IPR029069">
    <property type="entry name" value="HotDog_dom_sf"/>
</dbReference>
<evidence type="ECO:0000256" key="3">
    <source>
        <dbReference type="PROSITE-ProRule" id="PRU01106"/>
    </source>
</evidence>
<dbReference type="PANTHER" id="PTHR11049">
    <property type="entry name" value="ACYL COENZYME A THIOESTER HYDROLASE"/>
    <property type="match status" value="1"/>
</dbReference>
<dbReference type="Pfam" id="PF03061">
    <property type="entry name" value="4HBT"/>
    <property type="match status" value="1"/>
</dbReference>
<dbReference type="CDD" id="cd03442">
    <property type="entry name" value="BFIT_BACH"/>
    <property type="match status" value="1"/>
</dbReference>
<dbReference type="Gene3D" id="3.10.129.10">
    <property type="entry name" value="Hotdog Thioesterase"/>
    <property type="match status" value="1"/>
</dbReference>
<evidence type="ECO:0000313" key="5">
    <source>
        <dbReference type="EMBL" id="GGD39714.1"/>
    </source>
</evidence>
<evidence type="ECO:0000256" key="2">
    <source>
        <dbReference type="ARBA" id="ARBA00022801"/>
    </source>
</evidence>
<evidence type="ECO:0000313" key="6">
    <source>
        <dbReference type="Proteomes" id="UP000613160"/>
    </source>
</evidence>
<dbReference type="GO" id="GO:0052816">
    <property type="term" value="F:long-chain fatty acyl-CoA hydrolase activity"/>
    <property type="evidence" value="ECO:0007669"/>
    <property type="project" value="TreeGrafter"/>
</dbReference>
<reference evidence="5" key="2">
    <citation type="submission" date="2020-09" db="EMBL/GenBank/DDBJ databases">
        <authorList>
            <person name="Sun Q."/>
            <person name="Zhou Y."/>
        </authorList>
    </citation>
    <scope>NUCLEOTIDE SEQUENCE</scope>
    <source>
        <strain evidence="5">CGMCC 1.15493</strain>
    </source>
</reference>
<dbReference type="InterPro" id="IPR040170">
    <property type="entry name" value="Cytosol_ACT"/>
</dbReference>
<feature type="domain" description="HotDog ACOT-type" evidence="4">
    <location>
        <begin position="6"/>
        <end position="118"/>
    </location>
</feature>
<dbReference type="InterPro" id="IPR006683">
    <property type="entry name" value="Thioestr_dom"/>
</dbReference>
<dbReference type="GO" id="GO:0009062">
    <property type="term" value="P:fatty acid catabolic process"/>
    <property type="evidence" value="ECO:0007669"/>
    <property type="project" value="TreeGrafter"/>
</dbReference>
<dbReference type="SUPFAM" id="SSF54637">
    <property type="entry name" value="Thioesterase/thiol ester dehydrase-isomerase"/>
    <property type="match status" value="1"/>
</dbReference>
<evidence type="ECO:0000256" key="1">
    <source>
        <dbReference type="ARBA" id="ARBA00010458"/>
    </source>
</evidence>
<dbReference type="AlphaFoldDB" id="A0A917DID0"/>
<reference evidence="5" key="1">
    <citation type="journal article" date="2014" name="Int. J. Syst. Evol. Microbiol.">
        <title>Complete genome sequence of Corynebacterium casei LMG S-19264T (=DSM 44701T), isolated from a smear-ripened cheese.</title>
        <authorList>
            <consortium name="US DOE Joint Genome Institute (JGI-PGF)"/>
            <person name="Walter F."/>
            <person name="Albersmeier A."/>
            <person name="Kalinowski J."/>
            <person name="Ruckert C."/>
        </authorList>
    </citation>
    <scope>NUCLEOTIDE SEQUENCE</scope>
    <source>
        <strain evidence="5">CGMCC 1.15493</strain>
    </source>
</reference>
<sequence length="127" mass="13369">MTDPLPTGELTMRVPAMPADANAAGDVFGGWVIAQMDLAAGLRGADRAAGRVATVAVNALTFKKPVKIGDTLSVYSTIQKVGRTSITILIEAWAQRHLTREVVKVTEGIFVMVALDRAGLPVAIPAE</sequence>
<dbReference type="GO" id="GO:0005829">
    <property type="term" value="C:cytosol"/>
    <property type="evidence" value="ECO:0007669"/>
    <property type="project" value="TreeGrafter"/>
</dbReference>